<sequence length="63" mass="6495">MNFSPAAQSIGLGGSSPGEPETDEERRKRLLAQQQLRLLPNTSLAGGYGAALSPAAQSINLGT</sequence>
<evidence type="ECO:0000313" key="3">
    <source>
        <dbReference type="Proteomes" id="UP000189796"/>
    </source>
</evidence>
<name>A0A1M5SIB3_9BRAD</name>
<evidence type="ECO:0000313" key="2">
    <source>
        <dbReference type="EMBL" id="SHH38140.1"/>
    </source>
</evidence>
<reference evidence="2 3" key="1">
    <citation type="submission" date="2016-11" db="EMBL/GenBank/DDBJ databases">
        <authorList>
            <person name="Jaros S."/>
            <person name="Januszkiewicz K."/>
            <person name="Wedrychowicz H."/>
        </authorList>
    </citation>
    <scope>NUCLEOTIDE SEQUENCE [LARGE SCALE GENOMIC DNA]</scope>
    <source>
        <strain evidence="2 3">GAS138</strain>
    </source>
</reference>
<dbReference type="AlphaFoldDB" id="A0A1M5SIB3"/>
<evidence type="ECO:0000256" key="1">
    <source>
        <dbReference type="SAM" id="MobiDB-lite"/>
    </source>
</evidence>
<feature type="region of interest" description="Disordered" evidence="1">
    <location>
        <begin position="1"/>
        <end position="28"/>
    </location>
</feature>
<dbReference type="Proteomes" id="UP000189796">
    <property type="component" value="Chromosome I"/>
</dbReference>
<proteinExistence type="predicted"/>
<protein>
    <submittedName>
        <fullName evidence="2">Uncharacterized protein</fullName>
    </submittedName>
</protein>
<dbReference type="EMBL" id="LT670817">
    <property type="protein sequence ID" value="SHH38140.1"/>
    <property type="molecule type" value="Genomic_DNA"/>
</dbReference>
<accession>A0A1M5SIB3</accession>
<gene>
    <name evidence="2" type="ORF">SAMN05443248_4616</name>
</gene>
<organism evidence="2 3">
    <name type="scientific">Bradyrhizobium erythrophlei</name>
    <dbReference type="NCBI Taxonomy" id="1437360"/>
    <lineage>
        <taxon>Bacteria</taxon>
        <taxon>Pseudomonadati</taxon>
        <taxon>Pseudomonadota</taxon>
        <taxon>Alphaproteobacteria</taxon>
        <taxon>Hyphomicrobiales</taxon>
        <taxon>Nitrobacteraceae</taxon>
        <taxon>Bradyrhizobium</taxon>
    </lineage>
</organism>